<dbReference type="GO" id="GO:0016020">
    <property type="term" value="C:membrane"/>
    <property type="evidence" value="ECO:0007669"/>
    <property type="project" value="UniProtKB-SubCell"/>
</dbReference>
<dbReference type="AlphaFoldDB" id="A0A834NKJ1"/>
<dbReference type="Gene3D" id="1.10.3730.20">
    <property type="match status" value="1"/>
</dbReference>
<protein>
    <recommendedName>
        <fullName evidence="9">Transmembrane protein 234 homolog</fullName>
    </recommendedName>
</protein>
<evidence type="ECO:0000313" key="8">
    <source>
        <dbReference type="Proteomes" id="UP000614350"/>
    </source>
</evidence>
<feature type="transmembrane region" description="Helical" evidence="6">
    <location>
        <begin position="7"/>
        <end position="25"/>
    </location>
</feature>
<proteinExistence type="inferred from homology"/>
<accession>A0A834NKJ1</accession>
<name>A0A834NKJ1_VESVU</name>
<comment type="similarity">
    <text evidence="2">Belongs to the TMEM234 family.</text>
</comment>
<dbReference type="PANTHER" id="PTHR28668">
    <property type="entry name" value="TRANSMEMBRANE PROTEIN 234"/>
    <property type="match status" value="1"/>
</dbReference>
<reference evidence="7" key="1">
    <citation type="journal article" date="2020" name="G3 (Bethesda)">
        <title>High-Quality Assemblies for Three Invasive Social Wasps from the &lt;i&gt;Vespula&lt;/i&gt; Genus.</title>
        <authorList>
            <person name="Harrop T.W.R."/>
            <person name="Guhlin J."/>
            <person name="McLaughlin G.M."/>
            <person name="Permina E."/>
            <person name="Stockwell P."/>
            <person name="Gilligan J."/>
            <person name="Le Lec M.F."/>
            <person name="Gruber M.A.M."/>
            <person name="Quinn O."/>
            <person name="Lovegrove M."/>
            <person name="Duncan E.J."/>
            <person name="Remnant E.J."/>
            <person name="Van Eeckhoven J."/>
            <person name="Graham B."/>
            <person name="Knapp R.A."/>
            <person name="Langford K.W."/>
            <person name="Kronenberg Z."/>
            <person name="Press M.O."/>
            <person name="Eacker S.M."/>
            <person name="Wilson-Rankin E.E."/>
            <person name="Purcell J."/>
            <person name="Lester P.J."/>
            <person name="Dearden P.K."/>
        </authorList>
    </citation>
    <scope>NUCLEOTIDE SEQUENCE</scope>
    <source>
        <strain evidence="7">Marl-1</strain>
    </source>
</reference>
<comment type="caution">
    <text evidence="7">The sequence shown here is derived from an EMBL/GenBank/DDBJ whole genome shotgun (WGS) entry which is preliminary data.</text>
</comment>
<organism evidence="7 8">
    <name type="scientific">Vespula vulgaris</name>
    <name type="common">Yellow jacket</name>
    <name type="synonym">Wasp</name>
    <dbReference type="NCBI Taxonomy" id="7454"/>
    <lineage>
        <taxon>Eukaryota</taxon>
        <taxon>Metazoa</taxon>
        <taxon>Ecdysozoa</taxon>
        <taxon>Arthropoda</taxon>
        <taxon>Hexapoda</taxon>
        <taxon>Insecta</taxon>
        <taxon>Pterygota</taxon>
        <taxon>Neoptera</taxon>
        <taxon>Endopterygota</taxon>
        <taxon>Hymenoptera</taxon>
        <taxon>Apocrita</taxon>
        <taxon>Aculeata</taxon>
        <taxon>Vespoidea</taxon>
        <taxon>Vespidae</taxon>
        <taxon>Vespinae</taxon>
        <taxon>Vespula</taxon>
    </lineage>
</organism>
<feature type="transmembrane region" description="Helical" evidence="6">
    <location>
        <begin position="82"/>
        <end position="103"/>
    </location>
</feature>
<keyword evidence="5 6" id="KW-0472">Membrane</keyword>
<evidence type="ECO:0000256" key="3">
    <source>
        <dbReference type="ARBA" id="ARBA00022692"/>
    </source>
</evidence>
<evidence type="ECO:0000313" key="7">
    <source>
        <dbReference type="EMBL" id="KAF7412430.1"/>
    </source>
</evidence>
<evidence type="ECO:0000256" key="4">
    <source>
        <dbReference type="ARBA" id="ARBA00022989"/>
    </source>
</evidence>
<comment type="subcellular location">
    <subcellularLocation>
        <location evidence="1">Membrane</location>
        <topology evidence="1">Multi-pass membrane protein</topology>
    </subcellularLocation>
</comment>
<evidence type="ECO:0000256" key="1">
    <source>
        <dbReference type="ARBA" id="ARBA00004141"/>
    </source>
</evidence>
<keyword evidence="8" id="KW-1185">Reference proteome</keyword>
<evidence type="ECO:0008006" key="9">
    <source>
        <dbReference type="Google" id="ProtNLM"/>
    </source>
</evidence>
<dbReference type="SUPFAM" id="SSF103481">
    <property type="entry name" value="Multidrug resistance efflux transporter EmrE"/>
    <property type="match status" value="1"/>
</dbReference>
<dbReference type="Proteomes" id="UP000614350">
    <property type="component" value="Unassembled WGS sequence"/>
</dbReference>
<evidence type="ECO:0000256" key="2">
    <source>
        <dbReference type="ARBA" id="ARBA00005977"/>
    </source>
</evidence>
<evidence type="ECO:0000256" key="5">
    <source>
        <dbReference type="ARBA" id="ARBA00023136"/>
    </source>
</evidence>
<dbReference type="InterPro" id="IPR037185">
    <property type="entry name" value="EmrE-like"/>
</dbReference>
<keyword evidence="3 6" id="KW-0812">Transmembrane</keyword>
<feature type="transmembrane region" description="Helical" evidence="6">
    <location>
        <begin position="57"/>
        <end position="75"/>
    </location>
</feature>
<evidence type="ECO:0000256" key="6">
    <source>
        <dbReference type="SAM" id="Phobius"/>
    </source>
</evidence>
<feature type="transmembrane region" description="Helical" evidence="6">
    <location>
        <begin position="109"/>
        <end position="127"/>
    </location>
</feature>
<dbReference type="EMBL" id="JACSEA010000001">
    <property type="protein sequence ID" value="KAF7412430.1"/>
    <property type="molecule type" value="Genomic_DNA"/>
</dbReference>
<dbReference type="InterPro" id="IPR018908">
    <property type="entry name" value="TMEM234"/>
</dbReference>
<dbReference type="PANTHER" id="PTHR28668:SF1">
    <property type="entry name" value="TRANSMEMBRANE PROTEIN 234"/>
    <property type="match status" value="1"/>
</dbReference>
<sequence length="134" mass="14999">MTENTESVIYLVLVAFLWGVTNPLIKKGASGLENIKAKTSCGQFFKELYFLFTNAKYMTPFLFNQIGSLLYYLALQGADISLAVPVSNSLTFVITAVTGWILGEKRAERNTYIGMILILMGTTLCCWDKLYTLE</sequence>
<gene>
    <name evidence="7" type="ORF">HZH66_001326</name>
</gene>
<keyword evidence="4 6" id="KW-1133">Transmembrane helix</keyword>
<dbReference type="Pfam" id="PF10639">
    <property type="entry name" value="TMEM234"/>
    <property type="match status" value="1"/>
</dbReference>